<dbReference type="Proteomes" id="UP000046393">
    <property type="component" value="Unplaced"/>
</dbReference>
<dbReference type="WBParaSite" id="SMUV_0000290201-mRNA-1">
    <property type="protein sequence ID" value="SMUV_0000290201-mRNA-1"/>
    <property type="gene ID" value="SMUV_0000290201"/>
</dbReference>
<dbReference type="STRING" id="451379.A0A0N5AF62"/>
<name>A0A0N5AF62_9BILA</name>
<keyword evidence="1" id="KW-1185">Reference proteome</keyword>
<dbReference type="Gene3D" id="3.60.21.10">
    <property type="match status" value="1"/>
</dbReference>
<organism evidence="1 2">
    <name type="scientific">Syphacia muris</name>
    <dbReference type="NCBI Taxonomy" id="451379"/>
    <lineage>
        <taxon>Eukaryota</taxon>
        <taxon>Metazoa</taxon>
        <taxon>Ecdysozoa</taxon>
        <taxon>Nematoda</taxon>
        <taxon>Chromadorea</taxon>
        <taxon>Rhabditida</taxon>
        <taxon>Spirurina</taxon>
        <taxon>Oxyuridomorpha</taxon>
        <taxon>Oxyuroidea</taxon>
        <taxon>Oxyuridae</taxon>
        <taxon>Syphacia</taxon>
    </lineage>
</organism>
<dbReference type="AlphaFoldDB" id="A0A0N5AF62"/>
<evidence type="ECO:0000313" key="2">
    <source>
        <dbReference type="WBParaSite" id="SMUV_0000290201-mRNA-1"/>
    </source>
</evidence>
<protein>
    <submittedName>
        <fullName evidence="2">Metallophos domain-containing protein</fullName>
    </submittedName>
</protein>
<sequence>MNQIVILGNSIEKQNLFNVSDDELVLYFTADPQLYWKCEYTNRNCINFSKQFKSVYNLAEKKFSKLMAKMALTLRPNSSVLIINGDLTAFGHLQEFCKFWLHFPIQLLPGLGNHDYENNIDDCFLNNCANRMLKDNSSYVDSYNGSFSYTKTVCTENGITCVHIIQLHNRLGYTTEFSGWDGDWTIRSNIQWFDDVIKSYRHSQQPIFINLHQLDNTSLTTIVQVISKHFKGLSTRPQIFVLFAHLHSKHEIRLNCVGYKIPFIYVGSVPNNKYALQI</sequence>
<dbReference type="SUPFAM" id="SSF56300">
    <property type="entry name" value="Metallo-dependent phosphatases"/>
    <property type="match status" value="1"/>
</dbReference>
<reference evidence="2" key="1">
    <citation type="submission" date="2017-02" db="UniProtKB">
        <authorList>
            <consortium name="WormBaseParasite"/>
        </authorList>
    </citation>
    <scope>IDENTIFICATION</scope>
</reference>
<proteinExistence type="predicted"/>
<dbReference type="InterPro" id="IPR029052">
    <property type="entry name" value="Metallo-depent_PP-like"/>
</dbReference>
<accession>A0A0N5AF62</accession>
<evidence type="ECO:0000313" key="1">
    <source>
        <dbReference type="Proteomes" id="UP000046393"/>
    </source>
</evidence>